<evidence type="ECO:0000256" key="1">
    <source>
        <dbReference type="SAM" id="MobiDB-lite"/>
    </source>
</evidence>
<organism evidence="3 4">
    <name type="scientific">Botryotinia fuckeliana (strain T4)</name>
    <name type="common">Noble rot fungus</name>
    <name type="synonym">Botrytis cinerea</name>
    <dbReference type="NCBI Taxonomy" id="999810"/>
    <lineage>
        <taxon>Eukaryota</taxon>
        <taxon>Fungi</taxon>
        <taxon>Dikarya</taxon>
        <taxon>Ascomycota</taxon>
        <taxon>Pezizomycotina</taxon>
        <taxon>Leotiomycetes</taxon>
        <taxon>Helotiales</taxon>
        <taxon>Sclerotiniaceae</taxon>
        <taxon>Botrytis</taxon>
    </lineage>
</organism>
<gene>
    <name evidence="3" type="ORF">BofuT4_P041280.1</name>
</gene>
<dbReference type="EMBL" id="FQ790282">
    <property type="protein sequence ID" value="CCD46517.1"/>
    <property type="molecule type" value="Genomic_DNA"/>
</dbReference>
<protein>
    <submittedName>
        <fullName evidence="3">Uncharacterized protein</fullName>
    </submittedName>
</protein>
<keyword evidence="2" id="KW-1133">Transmembrane helix</keyword>
<keyword evidence="2" id="KW-0812">Transmembrane</keyword>
<evidence type="ECO:0000313" key="3">
    <source>
        <dbReference type="EMBL" id="CCD46517.1"/>
    </source>
</evidence>
<dbReference type="AlphaFoldDB" id="G2Y1H7"/>
<name>G2Y1H7_BOTF4</name>
<keyword evidence="2" id="KW-0472">Membrane</keyword>
<feature type="region of interest" description="Disordered" evidence="1">
    <location>
        <begin position="1"/>
        <end position="21"/>
    </location>
</feature>
<evidence type="ECO:0000256" key="2">
    <source>
        <dbReference type="SAM" id="Phobius"/>
    </source>
</evidence>
<evidence type="ECO:0000313" key="4">
    <source>
        <dbReference type="Proteomes" id="UP000008177"/>
    </source>
</evidence>
<accession>G2Y1H7</accession>
<dbReference type="HOGENOM" id="CLU_3013914_0_0_1"/>
<feature type="transmembrane region" description="Helical" evidence="2">
    <location>
        <begin position="20"/>
        <end position="41"/>
    </location>
</feature>
<dbReference type="Proteomes" id="UP000008177">
    <property type="component" value="Unplaced contigs"/>
</dbReference>
<proteinExistence type="predicted"/>
<dbReference type="InParanoid" id="G2Y1H7"/>
<reference evidence="4" key="1">
    <citation type="journal article" date="2011" name="PLoS Genet.">
        <title>Genomic analysis of the necrotrophic fungal pathogens Sclerotinia sclerotiorum and Botrytis cinerea.</title>
        <authorList>
            <person name="Amselem J."/>
            <person name="Cuomo C.A."/>
            <person name="van Kan J.A."/>
            <person name="Viaud M."/>
            <person name="Benito E.P."/>
            <person name="Couloux A."/>
            <person name="Coutinho P.M."/>
            <person name="de Vries R.P."/>
            <person name="Dyer P.S."/>
            <person name="Fillinger S."/>
            <person name="Fournier E."/>
            <person name="Gout L."/>
            <person name="Hahn M."/>
            <person name="Kohn L."/>
            <person name="Lapalu N."/>
            <person name="Plummer K.M."/>
            <person name="Pradier J.M."/>
            <person name="Quevillon E."/>
            <person name="Sharon A."/>
            <person name="Simon A."/>
            <person name="ten Have A."/>
            <person name="Tudzynski B."/>
            <person name="Tudzynski P."/>
            <person name="Wincker P."/>
            <person name="Andrew M."/>
            <person name="Anthouard V."/>
            <person name="Beever R.E."/>
            <person name="Beffa R."/>
            <person name="Benoit I."/>
            <person name="Bouzid O."/>
            <person name="Brault B."/>
            <person name="Chen Z."/>
            <person name="Choquer M."/>
            <person name="Collemare J."/>
            <person name="Cotton P."/>
            <person name="Danchin E.G."/>
            <person name="Da Silva C."/>
            <person name="Gautier A."/>
            <person name="Giraud C."/>
            <person name="Giraud T."/>
            <person name="Gonzalez C."/>
            <person name="Grossetete S."/>
            <person name="Guldener U."/>
            <person name="Henrissat B."/>
            <person name="Howlett B.J."/>
            <person name="Kodira C."/>
            <person name="Kretschmer M."/>
            <person name="Lappartient A."/>
            <person name="Leroch M."/>
            <person name="Levis C."/>
            <person name="Mauceli E."/>
            <person name="Neuveglise C."/>
            <person name="Oeser B."/>
            <person name="Pearson M."/>
            <person name="Poulain J."/>
            <person name="Poussereau N."/>
            <person name="Quesneville H."/>
            <person name="Rascle C."/>
            <person name="Schumacher J."/>
            <person name="Segurens B."/>
            <person name="Sexton A."/>
            <person name="Silva E."/>
            <person name="Sirven C."/>
            <person name="Soanes D.M."/>
            <person name="Talbot N.J."/>
            <person name="Templeton M."/>
            <person name="Yandava C."/>
            <person name="Yarden O."/>
            <person name="Zeng Q."/>
            <person name="Rollins J.A."/>
            <person name="Lebrun M.H."/>
            <person name="Dickman M."/>
        </authorList>
    </citation>
    <scope>NUCLEOTIDE SEQUENCE [LARGE SCALE GENOMIC DNA]</scope>
    <source>
        <strain evidence="4">T4</strain>
    </source>
</reference>
<sequence length="56" mass="6236">MMNGWRESDVDKSGRRQGTLTPGWVVCGWGMVLSMQVSVAASHRLITTLRSCEKPE</sequence>
<feature type="compositionally biased region" description="Basic and acidic residues" evidence="1">
    <location>
        <begin position="1"/>
        <end position="14"/>
    </location>
</feature>